<reference evidence="9 10" key="1">
    <citation type="submission" date="2016-05" db="EMBL/GenBank/DDBJ databases">
        <title>Comparative analysis of secretome profiles of manganese(II)-oxidizing ascomycete fungi.</title>
        <authorList>
            <consortium name="DOE Joint Genome Institute"/>
            <person name="Zeiner C.A."/>
            <person name="Purvine S.O."/>
            <person name="Zink E.M."/>
            <person name="Wu S."/>
            <person name="Pasa-Tolic L."/>
            <person name="Chaput D.L."/>
            <person name="Haridas S."/>
            <person name="Grigoriev I.V."/>
            <person name="Santelli C.M."/>
            <person name="Hansel C.M."/>
        </authorList>
    </citation>
    <scope>NUCLEOTIDE SEQUENCE [LARGE SCALE GENOMIC DNA]</scope>
    <source>
        <strain evidence="9 10">AP3s5-JAC2a</strain>
    </source>
</reference>
<dbReference type="GO" id="GO:0006412">
    <property type="term" value="P:translation"/>
    <property type="evidence" value="ECO:0007669"/>
    <property type="project" value="InterPro"/>
</dbReference>
<sequence length="437" mass="49770">MRSKIYQAMCGRRGDVDFVLARCSPRQRVLPGGGPLRPSANVLLHSAMLHATSTNPSAMAAPRSLRPFLAPAKRIKITPPRSSAQTFLRCKSKRAEDRDDDREWRTKPDENDGADVDIFAEMEKGEMPFEQRLEHMGIDAAEYKALKTSSKAAEEKLNRWTPKSKEDAQRKWKRMVNAPEDNTLLEMFKREGVDVLAEGKARELRLPTDKDPLDPKTQEALDALRTPVNVQAVHLRPLRRAPTHGVPVCDLQLRTYSIRNLLLFADFAVRAAYYMGLCARGPIPLPRITERWTVPRANFIFKKSQENFERITMRRLIQIQDGHPDVVKAWLAFLQKHQYYGVGMKANIWEFESLEAATRAGYNLDADDHSRRREGPMIEKVKEILSTPAYKEALADYTMPNSIELRPGGYKVPKEIMGRKARKAANKANRAEKQLNA</sequence>
<dbReference type="InterPro" id="IPR036838">
    <property type="entry name" value="Ribosomal_uS10_dom_sf"/>
</dbReference>
<evidence type="ECO:0000313" key="10">
    <source>
        <dbReference type="Proteomes" id="UP000077069"/>
    </source>
</evidence>
<dbReference type="GO" id="GO:0003735">
    <property type="term" value="F:structural constituent of ribosome"/>
    <property type="evidence" value="ECO:0007669"/>
    <property type="project" value="InterPro"/>
</dbReference>
<gene>
    <name evidence="9" type="ORF">CC84DRAFT_725096</name>
</gene>
<dbReference type="EMBL" id="KV441552">
    <property type="protein sequence ID" value="OAG05553.1"/>
    <property type="molecule type" value="Genomic_DNA"/>
</dbReference>
<dbReference type="RefSeq" id="XP_018035918.1">
    <property type="nucleotide sequence ID" value="XM_018187193.1"/>
</dbReference>
<dbReference type="Pfam" id="PF00338">
    <property type="entry name" value="Ribosomal_S10"/>
    <property type="match status" value="1"/>
</dbReference>
<dbReference type="OrthoDB" id="366214at2759"/>
<dbReference type="HAMAP" id="MF_00508">
    <property type="entry name" value="Ribosomal_uS10"/>
    <property type="match status" value="1"/>
</dbReference>
<dbReference type="PANTHER" id="PTHR11700">
    <property type="entry name" value="30S RIBOSOMAL PROTEIN S10 FAMILY MEMBER"/>
    <property type="match status" value="1"/>
</dbReference>
<protein>
    <recommendedName>
        <fullName evidence="4">Small ribosomal subunit protein uS10m</fullName>
    </recommendedName>
    <alternativeName>
        <fullName evidence="5">37S ribosomal protein S10, mitochondrial</fullName>
    </alternativeName>
    <alternativeName>
        <fullName evidence="6">Mitochondrial ribosomal small subunit protein 10</fullName>
    </alternativeName>
</protein>
<dbReference type="GeneID" id="28770679"/>
<keyword evidence="10" id="KW-1185">Reference proteome</keyword>
<dbReference type="GO" id="GO:1990904">
    <property type="term" value="C:ribonucleoprotein complex"/>
    <property type="evidence" value="ECO:0007669"/>
    <property type="project" value="UniProtKB-KW"/>
</dbReference>
<evidence type="ECO:0000256" key="4">
    <source>
        <dbReference type="ARBA" id="ARBA00035261"/>
    </source>
</evidence>
<dbReference type="InterPro" id="IPR027486">
    <property type="entry name" value="Ribosomal_uS10_dom"/>
</dbReference>
<dbReference type="FunFam" id="3.30.70.600:FF:000003">
    <property type="entry name" value="30S ribosomal protein S10"/>
    <property type="match status" value="1"/>
</dbReference>
<evidence type="ECO:0000313" key="9">
    <source>
        <dbReference type="EMBL" id="OAG05553.1"/>
    </source>
</evidence>
<keyword evidence="3" id="KW-0687">Ribonucleoprotein</keyword>
<evidence type="ECO:0000259" key="8">
    <source>
        <dbReference type="SMART" id="SM01403"/>
    </source>
</evidence>
<feature type="compositionally biased region" description="Basic and acidic residues" evidence="7">
    <location>
        <begin position="93"/>
        <end position="110"/>
    </location>
</feature>
<dbReference type="SMART" id="SM01403">
    <property type="entry name" value="Ribosomal_S10"/>
    <property type="match status" value="1"/>
</dbReference>
<comment type="similarity">
    <text evidence="1">Belongs to the universal ribosomal protein uS10 family.</text>
</comment>
<keyword evidence="2" id="KW-0689">Ribosomal protein</keyword>
<feature type="domain" description="Small ribosomal subunit protein uS10" evidence="8">
    <location>
        <begin position="250"/>
        <end position="347"/>
    </location>
</feature>
<accession>A0A177CD21</accession>
<proteinExistence type="inferred from homology"/>
<dbReference type="Gene3D" id="3.30.70.600">
    <property type="entry name" value="Ribosomal protein S10 domain"/>
    <property type="match status" value="1"/>
</dbReference>
<organism evidence="9 10">
    <name type="scientific">Paraphaeosphaeria sporulosa</name>
    <dbReference type="NCBI Taxonomy" id="1460663"/>
    <lineage>
        <taxon>Eukaryota</taxon>
        <taxon>Fungi</taxon>
        <taxon>Dikarya</taxon>
        <taxon>Ascomycota</taxon>
        <taxon>Pezizomycotina</taxon>
        <taxon>Dothideomycetes</taxon>
        <taxon>Pleosporomycetidae</taxon>
        <taxon>Pleosporales</taxon>
        <taxon>Massarineae</taxon>
        <taxon>Didymosphaeriaceae</taxon>
        <taxon>Paraphaeosphaeria</taxon>
    </lineage>
</organism>
<feature type="region of interest" description="Disordered" evidence="7">
    <location>
        <begin position="80"/>
        <end position="113"/>
    </location>
</feature>
<dbReference type="STRING" id="1460663.A0A177CD21"/>
<dbReference type="InParanoid" id="A0A177CD21"/>
<dbReference type="GO" id="GO:0005840">
    <property type="term" value="C:ribosome"/>
    <property type="evidence" value="ECO:0007669"/>
    <property type="project" value="UniProtKB-KW"/>
</dbReference>
<dbReference type="AlphaFoldDB" id="A0A177CD21"/>
<dbReference type="Proteomes" id="UP000077069">
    <property type="component" value="Unassembled WGS sequence"/>
</dbReference>
<name>A0A177CD21_9PLEO</name>
<evidence type="ECO:0000256" key="5">
    <source>
        <dbReference type="ARBA" id="ARBA00042916"/>
    </source>
</evidence>
<dbReference type="InterPro" id="IPR001848">
    <property type="entry name" value="Ribosomal_uS10"/>
</dbReference>
<evidence type="ECO:0000256" key="3">
    <source>
        <dbReference type="ARBA" id="ARBA00023274"/>
    </source>
</evidence>
<evidence type="ECO:0000256" key="2">
    <source>
        <dbReference type="ARBA" id="ARBA00022980"/>
    </source>
</evidence>
<dbReference type="SUPFAM" id="SSF54999">
    <property type="entry name" value="Ribosomal protein S10"/>
    <property type="match status" value="1"/>
</dbReference>
<evidence type="ECO:0000256" key="7">
    <source>
        <dbReference type="SAM" id="MobiDB-lite"/>
    </source>
</evidence>
<evidence type="ECO:0000256" key="1">
    <source>
        <dbReference type="ARBA" id="ARBA00007102"/>
    </source>
</evidence>
<evidence type="ECO:0000256" key="6">
    <source>
        <dbReference type="ARBA" id="ARBA00078476"/>
    </source>
</evidence>